<evidence type="ECO:0000313" key="1">
    <source>
        <dbReference type="EMBL" id="MQY25145.1"/>
    </source>
</evidence>
<reference evidence="1 2" key="1">
    <citation type="submission" date="2019-10" db="EMBL/GenBank/DDBJ databases">
        <title>Nocardia macrotermitis sp. nov. and Nocardia aurantia sp. nov., isolated from the gut of fungus growing-termite Macrotermes natalensis.</title>
        <authorList>
            <person name="Benndorf R."/>
            <person name="Schwitalla J."/>
            <person name="Martin K."/>
            <person name="De Beer W."/>
            <person name="Kaster A.-K."/>
            <person name="Vollmers J."/>
            <person name="Poulsen M."/>
            <person name="Beemelmanns C."/>
        </authorList>
    </citation>
    <scope>NUCLEOTIDE SEQUENCE [LARGE SCALE GENOMIC DNA]</scope>
    <source>
        <strain evidence="1 2">RB56</strain>
    </source>
</reference>
<protein>
    <submittedName>
        <fullName evidence="1">Uncharacterized protein</fullName>
    </submittedName>
</protein>
<dbReference type="EMBL" id="WEGI01000002">
    <property type="protein sequence ID" value="MQY25145.1"/>
    <property type="molecule type" value="Genomic_DNA"/>
</dbReference>
<sequence>MTRLYAWLGEPVTGEFSAGMRQWWHDNAENREADGHPDPAAFGLDFDEVRPLFAEYVARAAAWTATTTRSDRPMTIDLTGGIPADRENIFAQRPENPEMRDSVSMWIFDDRGAVALPRIGIEAVAAQWDDRDHQLNLTLADGRAYRLREPGKAHPVEDGSGRPAVLGAGPLAFRCVEPFRTWTATFRGAAVETSTAALTRAEVDGPRVDLEFEVEATMAVPPWIQGSLLPEAKALLDGSVEGDLMGGPRYEQLFRARGVVRVRGEEHEFTGGGLRIRRQGVRQLTDFWGHCWQSAVFPSGKAFGYIAYPPRADGRPTFNEGYLFTGDGALIPARVVQAPWLSRVVPTGEDVSLVLESEQLGRVHIVGETLLATHDLTDRGNFPALQQTAVRYTWDGEETYGMLERSSMRDKVQGLPA</sequence>
<dbReference type="AlphaFoldDB" id="A0A7K0DH70"/>
<comment type="caution">
    <text evidence="1">The sequence shown here is derived from an EMBL/GenBank/DDBJ whole genome shotgun (WGS) entry which is preliminary data.</text>
</comment>
<organism evidence="1 2">
    <name type="scientific">Nocardia aurantia</name>
    <dbReference type="NCBI Taxonomy" id="2585199"/>
    <lineage>
        <taxon>Bacteria</taxon>
        <taxon>Bacillati</taxon>
        <taxon>Actinomycetota</taxon>
        <taxon>Actinomycetes</taxon>
        <taxon>Mycobacteriales</taxon>
        <taxon>Nocardiaceae</taxon>
        <taxon>Nocardia</taxon>
    </lineage>
</organism>
<gene>
    <name evidence="1" type="ORF">NRB56_07010</name>
</gene>
<accession>A0A7K0DH70</accession>
<evidence type="ECO:0000313" key="2">
    <source>
        <dbReference type="Proteomes" id="UP000431401"/>
    </source>
</evidence>
<dbReference type="InterPro" id="IPR027417">
    <property type="entry name" value="P-loop_NTPase"/>
</dbReference>
<proteinExistence type="predicted"/>
<name>A0A7K0DH70_9NOCA</name>
<dbReference type="Gene3D" id="3.40.50.300">
    <property type="entry name" value="P-loop containing nucleotide triphosphate hydrolases"/>
    <property type="match status" value="1"/>
</dbReference>
<dbReference type="Proteomes" id="UP000431401">
    <property type="component" value="Unassembled WGS sequence"/>
</dbReference>
<keyword evidence="2" id="KW-1185">Reference proteome</keyword>